<dbReference type="PROSITE" id="PS50836">
    <property type="entry name" value="DOMON"/>
    <property type="match status" value="1"/>
</dbReference>
<dbReference type="InterPro" id="IPR019545">
    <property type="entry name" value="DM13_domain"/>
</dbReference>
<dbReference type="AlphaFoldDB" id="A0A131ZTV8"/>
<protein>
    <submittedName>
        <fullName evidence="2">Skeletor, isoforms D/E-like protein 1</fullName>
    </submittedName>
</protein>
<dbReference type="SMART" id="SM00664">
    <property type="entry name" value="DoH"/>
    <property type="match status" value="1"/>
</dbReference>
<dbReference type="Pfam" id="PF10517">
    <property type="entry name" value="DM13"/>
    <property type="match status" value="2"/>
</dbReference>
<sequence length="722" mass="82058">MLFSILIRLLSLLAGIYAHQQNDHLDYKGAYIGKFNSYAHQVSGEVYAVDQHTFLIKDFFYDGLATDAYFWVGATVLPSNVGFIVPNEKGRTNKLRQYINQNIRIRLPEDKSIHTIRWLAIWDIRTQKNFADLFIPEGFLPPAPQTIAEFSQLSNGVRSEPLIILNAKTIKIPSFSYDGLRKEVFFWVGSGPQPNSVGEKIPNELGYLEPLGPYKDDLVILELPGNMTIFDINYISVWDREQSENLGSVIIPDELNVPPALSKIIKVESRLPNCEQLHQRLQINWEIFGPQITFELIGQLKKDDYMAFGLSGSDNSSQMLGSDIALAYMETHLGFVRDYNITGIFPCINVLGNYQGVCPDEKVGGVDNFQVNLFERQDTLTRITYRRNLQNVGDDGDKIFEKSRKSFIVWAIGKLTNSKDPGFHHIYPKHDISLVFGRKPEKNCFYFTTSKIETIDAIQSGLQQSSIITKPWGPLRLLNRTMTTLYARLGDSGGLRGYYGSTGLASPNLVWYINGLLAPILYVKRGRTYTFRIEGGNNPSQAELYNPLYITNDPYGGFTELTDSERKKYQVYAGIEFDRRGRPNPTSAGRLCVWRIPNRNDSINDNINYFDKRRADTNRFQSFIQYRNRLHFHCDPSTSAQILQWTPNSSVPDIVYYQSYTHKNMGNRIIVVDDFTTSSYAGLSFTTSSSTNSIDQNPKSILYKQIAIAIVVILMITNVSSK</sequence>
<accession>A0A131ZTV8</accession>
<reference evidence="2 3" key="1">
    <citation type="journal article" date="2015" name="Parasit. Vectors">
        <title>Draft genome of the scabies mite.</title>
        <authorList>
            <person name="Rider S.D.Jr."/>
            <person name="Morgan M.S."/>
            <person name="Arlian L.G."/>
        </authorList>
    </citation>
    <scope>NUCLEOTIDE SEQUENCE [LARGE SCALE GENOMIC DNA]</scope>
    <source>
        <strain evidence="2">Arlian Lab</strain>
    </source>
</reference>
<name>A0A131ZTV8_SARSC</name>
<gene>
    <name evidence="2" type="ORF">QR98_0005510</name>
</gene>
<comment type="caution">
    <text evidence="2">The sequence shown here is derived from an EMBL/GenBank/DDBJ whole genome shotgun (WGS) entry which is preliminary data.</text>
</comment>
<dbReference type="OMA" id="SFTHANM"/>
<dbReference type="InterPro" id="IPR052126">
    <property type="entry name" value="Spindle_Org/Thrombomodulin"/>
</dbReference>
<evidence type="ECO:0000313" key="2">
    <source>
        <dbReference type="EMBL" id="KPM02144.1"/>
    </source>
</evidence>
<dbReference type="PANTHER" id="PTHR24036:SF16">
    <property type="entry name" value="KNICKKOPF"/>
    <property type="match status" value="1"/>
</dbReference>
<dbReference type="InterPro" id="IPR045266">
    <property type="entry name" value="DOH_DOMON"/>
</dbReference>
<dbReference type="OrthoDB" id="2448405at2759"/>
<organism evidence="2 3">
    <name type="scientific">Sarcoptes scabiei</name>
    <name type="common">Itch mite</name>
    <name type="synonym">Acarus scabiei</name>
    <dbReference type="NCBI Taxonomy" id="52283"/>
    <lineage>
        <taxon>Eukaryota</taxon>
        <taxon>Metazoa</taxon>
        <taxon>Ecdysozoa</taxon>
        <taxon>Arthropoda</taxon>
        <taxon>Chelicerata</taxon>
        <taxon>Arachnida</taxon>
        <taxon>Acari</taxon>
        <taxon>Acariformes</taxon>
        <taxon>Sarcoptiformes</taxon>
        <taxon>Astigmata</taxon>
        <taxon>Psoroptidia</taxon>
        <taxon>Sarcoptoidea</taxon>
        <taxon>Sarcoptidae</taxon>
        <taxon>Sarcoptinae</taxon>
        <taxon>Sarcoptes</taxon>
    </lineage>
</organism>
<dbReference type="EMBL" id="JXLN01001093">
    <property type="protein sequence ID" value="KPM02144.1"/>
    <property type="molecule type" value="Genomic_DNA"/>
</dbReference>
<keyword evidence="1" id="KW-0677">Repeat</keyword>
<dbReference type="Pfam" id="PF03351">
    <property type="entry name" value="DOMON"/>
    <property type="match status" value="1"/>
</dbReference>
<evidence type="ECO:0000313" key="3">
    <source>
        <dbReference type="Proteomes" id="UP000616769"/>
    </source>
</evidence>
<dbReference type="PROSITE" id="PS51549">
    <property type="entry name" value="DM13"/>
    <property type="match status" value="2"/>
</dbReference>
<dbReference type="Proteomes" id="UP000616769">
    <property type="component" value="Unassembled WGS sequence"/>
</dbReference>
<evidence type="ECO:0000256" key="1">
    <source>
        <dbReference type="ARBA" id="ARBA00022737"/>
    </source>
</evidence>
<dbReference type="SMART" id="SM00686">
    <property type="entry name" value="DM13"/>
    <property type="match status" value="2"/>
</dbReference>
<dbReference type="PANTHER" id="PTHR24036">
    <property type="entry name" value="SKELETOR-RELATED"/>
    <property type="match status" value="1"/>
</dbReference>
<dbReference type="CDD" id="cd09631">
    <property type="entry name" value="DOMON_DOH"/>
    <property type="match status" value="1"/>
</dbReference>
<proteinExistence type="predicted"/>
<dbReference type="VEuPathDB" id="VectorBase:SSCA010545"/>
<dbReference type="InterPro" id="IPR005018">
    <property type="entry name" value="DOMON_domain"/>
</dbReference>